<evidence type="ECO:0000313" key="1">
    <source>
        <dbReference type="EMBL" id="NYE73114.1"/>
    </source>
</evidence>
<accession>A0A7Y9IB43</accession>
<comment type="caution">
    <text evidence="1">The sequence shown here is derived from an EMBL/GenBank/DDBJ whole genome shotgun (WGS) entry which is preliminary data.</text>
</comment>
<dbReference type="Proteomes" id="UP000569914">
    <property type="component" value="Unassembled WGS sequence"/>
</dbReference>
<name>A0A7Y9IB43_9ACTN</name>
<organism evidence="1 2">
    <name type="scientific">Microlunatus parietis</name>
    <dbReference type="NCBI Taxonomy" id="682979"/>
    <lineage>
        <taxon>Bacteria</taxon>
        <taxon>Bacillati</taxon>
        <taxon>Actinomycetota</taxon>
        <taxon>Actinomycetes</taxon>
        <taxon>Propionibacteriales</taxon>
        <taxon>Propionibacteriaceae</taxon>
        <taxon>Microlunatus</taxon>
    </lineage>
</organism>
<protein>
    <submittedName>
        <fullName evidence="1">Uncharacterized protein</fullName>
    </submittedName>
</protein>
<evidence type="ECO:0000313" key="2">
    <source>
        <dbReference type="Proteomes" id="UP000569914"/>
    </source>
</evidence>
<dbReference type="AlphaFoldDB" id="A0A7Y9IB43"/>
<keyword evidence="2" id="KW-1185">Reference proteome</keyword>
<proteinExistence type="predicted"/>
<gene>
    <name evidence="1" type="ORF">BKA15_004443</name>
</gene>
<dbReference type="EMBL" id="JACCBU010000001">
    <property type="protein sequence ID" value="NYE73114.1"/>
    <property type="molecule type" value="Genomic_DNA"/>
</dbReference>
<sequence length="39" mass="4330">MADHVVQFARDAPPFPTDGVADLLCPVDNPRIRLDDVPR</sequence>
<reference evidence="1 2" key="1">
    <citation type="submission" date="2020-07" db="EMBL/GenBank/DDBJ databases">
        <title>Sequencing the genomes of 1000 actinobacteria strains.</title>
        <authorList>
            <person name="Klenk H.-P."/>
        </authorList>
    </citation>
    <scope>NUCLEOTIDE SEQUENCE [LARGE SCALE GENOMIC DNA]</scope>
    <source>
        <strain evidence="1 2">DSM 22083</strain>
    </source>
</reference>